<organism evidence="20 21">
    <name type="scientific">Aeromicrobium endophyticum</name>
    <dbReference type="NCBI Taxonomy" id="2292704"/>
    <lineage>
        <taxon>Bacteria</taxon>
        <taxon>Bacillati</taxon>
        <taxon>Actinomycetota</taxon>
        <taxon>Actinomycetes</taxon>
        <taxon>Propionibacteriales</taxon>
        <taxon>Nocardioidaceae</taxon>
        <taxon>Aeromicrobium</taxon>
    </lineage>
</organism>
<dbReference type="Pfam" id="PF03484">
    <property type="entry name" value="B5"/>
    <property type="match status" value="1"/>
</dbReference>
<dbReference type="Gene3D" id="3.50.40.10">
    <property type="entry name" value="Phenylalanyl-trna Synthetase, Chain B, domain 3"/>
    <property type="match status" value="1"/>
</dbReference>
<evidence type="ECO:0000256" key="1">
    <source>
        <dbReference type="ARBA" id="ARBA00004496"/>
    </source>
</evidence>
<dbReference type="GO" id="GO:0000049">
    <property type="term" value="F:tRNA binding"/>
    <property type="evidence" value="ECO:0007669"/>
    <property type="project" value="UniProtKB-UniRule"/>
</dbReference>
<dbReference type="NCBIfam" id="TIGR00472">
    <property type="entry name" value="pheT_bact"/>
    <property type="match status" value="1"/>
</dbReference>
<dbReference type="InterPro" id="IPR020825">
    <property type="entry name" value="Phe-tRNA_synthase-like_B3/B4"/>
</dbReference>
<dbReference type="PROSITE" id="PS51483">
    <property type="entry name" value="B5"/>
    <property type="match status" value="1"/>
</dbReference>
<dbReference type="InterPro" id="IPR002547">
    <property type="entry name" value="tRNA-bd_dom"/>
</dbReference>
<comment type="catalytic activity">
    <reaction evidence="14 15">
        <text>tRNA(Phe) + L-phenylalanine + ATP = L-phenylalanyl-tRNA(Phe) + AMP + diphosphate + H(+)</text>
        <dbReference type="Rhea" id="RHEA:19413"/>
        <dbReference type="Rhea" id="RHEA-COMP:9668"/>
        <dbReference type="Rhea" id="RHEA-COMP:9699"/>
        <dbReference type="ChEBI" id="CHEBI:15378"/>
        <dbReference type="ChEBI" id="CHEBI:30616"/>
        <dbReference type="ChEBI" id="CHEBI:33019"/>
        <dbReference type="ChEBI" id="CHEBI:58095"/>
        <dbReference type="ChEBI" id="CHEBI:78442"/>
        <dbReference type="ChEBI" id="CHEBI:78531"/>
        <dbReference type="ChEBI" id="CHEBI:456215"/>
        <dbReference type="EC" id="6.1.1.20"/>
    </reaction>
</comment>
<dbReference type="SUPFAM" id="SSF50249">
    <property type="entry name" value="Nucleic acid-binding proteins"/>
    <property type="match status" value="1"/>
</dbReference>
<dbReference type="AlphaFoldDB" id="A0A371P397"/>
<dbReference type="InterPro" id="IPR041616">
    <property type="entry name" value="PheRS_beta_core"/>
</dbReference>
<evidence type="ECO:0000256" key="5">
    <source>
        <dbReference type="ARBA" id="ARBA00022555"/>
    </source>
</evidence>
<evidence type="ECO:0000256" key="7">
    <source>
        <dbReference type="ARBA" id="ARBA00022723"/>
    </source>
</evidence>
<dbReference type="HAMAP" id="MF_00283">
    <property type="entry name" value="Phe_tRNA_synth_beta1"/>
    <property type="match status" value="1"/>
</dbReference>
<dbReference type="InterPro" id="IPR036690">
    <property type="entry name" value="Fdx_antiC-bd_sf"/>
</dbReference>
<keyword evidence="21" id="KW-1185">Reference proteome</keyword>
<evidence type="ECO:0000259" key="17">
    <source>
        <dbReference type="PROSITE" id="PS50886"/>
    </source>
</evidence>
<dbReference type="SMART" id="SM00874">
    <property type="entry name" value="B5"/>
    <property type="match status" value="1"/>
</dbReference>
<dbReference type="SUPFAM" id="SSF56037">
    <property type="entry name" value="PheT/TilS domain"/>
    <property type="match status" value="1"/>
</dbReference>
<dbReference type="CDD" id="cd02796">
    <property type="entry name" value="tRNA_bind_bactPheRS"/>
    <property type="match status" value="1"/>
</dbReference>
<name>A0A371P397_9ACTN</name>
<evidence type="ECO:0000256" key="12">
    <source>
        <dbReference type="ARBA" id="ARBA00022917"/>
    </source>
</evidence>
<comment type="subunit">
    <text evidence="3 15">Tetramer of two alpha and two beta subunits.</text>
</comment>
<feature type="binding site" evidence="15">
    <location>
        <position position="479"/>
    </location>
    <ligand>
        <name>Mg(2+)</name>
        <dbReference type="ChEBI" id="CHEBI:18420"/>
        <note>shared with alpha subunit</note>
    </ligand>
</feature>
<keyword evidence="10 15" id="KW-0460">Magnesium</keyword>
<dbReference type="SUPFAM" id="SSF55681">
    <property type="entry name" value="Class II aaRS and biotin synthetases"/>
    <property type="match status" value="1"/>
</dbReference>
<dbReference type="PROSITE" id="PS51447">
    <property type="entry name" value="FDX_ACB"/>
    <property type="match status" value="1"/>
</dbReference>
<evidence type="ECO:0000256" key="4">
    <source>
        <dbReference type="ARBA" id="ARBA00022490"/>
    </source>
</evidence>
<dbReference type="PANTHER" id="PTHR10947">
    <property type="entry name" value="PHENYLALANYL-TRNA SYNTHETASE BETA CHAIN AND LEUCINE-RICH REPEAT-CONTAINING PROTEIN 47"/>
    <property type="match status" value="1"/>
</dbReference>
<evidence type="ECO:0000256" key="3">
    <source>
        <dbReference type="ARBA" id="ARBA00011209"/>
    </source>
</evidence>
<dbReference type="InterPro" id="IPR045060">
    <property type="entry name" value="Phe-tRNA-ligase_IIc_bsu"/>
</dbReference>
<feature type="binding site" evidence="15">
    <location>
        <position position="483"/>
    </location>
    <ligand>
        <name>Mg(2+)</name>
        <dbReference type="ChEBI" id="CHEBI:18420"/>
        <note>shared with alpha subunit</note>
    </ligand>
</feature>
<dbReference type="GO" id="GO:0004826">
    <property type="term" value="F:phenylalanine-tRNA ligase activity"/>
    <property type="evidence" value="ECO:0007669"/>
    <property type="project" value="UniProtKB-UniRule"/>
</dbReference>
<dbReference type="GO" id="GO:0006432">
    <property type="term" value="P:phenylalanyl-tRNA aminoacylation"/>
    <property type="evidence" value="ECO:0007669"/>
    <property type="project" value="UniProtKB-UniRule"/>
</dbReference>
<dbReference type="InterPro" id="IPR012340">
    <property type="entry name" value="NA-bd_OB-fold"/>
</dbReference>
<dbReference type="Pfam" id="PF17759">
    <property type="entry name" value="tRNA_synthFbeta"/>
    <property type="match status" value="1"/>
</dbReference>
<feature type="domain" description="TRNA-binding" evidence="17">
    <location>
        <begin position="40"/>
        <end position="166"/>
    </location>
</feature>
<evidence type="ECO:0000256" key="11">
    <source>
        <dbReference type="ARBA" id="ARBA00022884"/>
    </source>
</evidence>
<dbReference type="FunFam" id="3.30.930.10:FF:000130">
    <property type="entry name" value="Phenylalanine--tRNA ligase beta subunit"/>
    <property type="match status" value="1"/>
</dbReference>
<dbReference type="SMART" id="SM00896">
    <property type="entry name" value="FDX-ACB"/>
    <property type="match status" value="1"/>
</dbReference>
<dbReference type="SUPFAM" id="SSF54991">
    <property type="entry name" value="Anticodon-binding domain of PheRS"/>
    <property type="match status" value="1"/>
</dbReference>
<keyword evidence="4 15" id="KW-0963">Cytoplasm</keyword>
<dbReference type="SMART" id="SM00873">
    <property type="entry name" value="B3_4"/>
    <property type="match status" value="1"/>
</dbReference>
<dbReference type="InterPro" id="IPR033714">
    <property type="entry name" value="tRNA_bind_bactPheRS"/>
</dbReference>
<dbReference type="GO" id="GO:0009328">
    <property type="term" value="C:phenylalanine-tRNA ligase complex"/>
    <property type="evidence" value="ECO:0007669"/>
    <property type="project" value="TreeGrafter"/>
</dbReference>
<sequence length="838" mass="87945">MRVPVSWLREYVDLPEGLSTEDLAARLTAFDLKLEEIVSSGISGPLVVGRVLALVKEEQKNGKTINWCRVDVGAHNDPSVPDAPGEDVPSRGIICGAHNFVEGDLVVVSLPGTMLPALGFEISARKTYGHVSDGMICSGAELGVPGDADGIIVLAPGSAQPGDDAVALLGLDEEVLDLEVNPDRAYALSLRGVARDASIAFGVPFHDPADLEAAAVPSAGPGAYPVDVQDPSACPVFAAVTVTGVDPKASTPAWLAQRIELAGMRSISLAVDVTNYVMLELGMPIHGYDRDLLQGTLVVRRAAEGEQLTTLDGVTRTLTSADAVVADDRGPVGLGGVMGGEQVEMTPATTDIVVEAAVWGAPMIARTARTQRLTSEAAKRNERGVDPTLGARAVRRVADLLVEHGGGTLEDGLTLLGEPPVRSDIVLKADLPARITGVDIDTVTAVEALEANGCAVEVDHEWLTVTPPPWRPDLTDPYDVVEDVLRVVGYDQVPSVIPVAPAGRGLTTAQKLRRRAGTVLAGEGLVEVKTFPFAGPSDFDRMGLAPDDVRRRQVLLENPLSAEDPGMTTTLLSGLLRSLALNIGRGHADVHITETGRVFLPRAEAAEAPVYGVDHRPTDTELAAFESALPEQPHHVGLVMSGERVRSGWAGPGRPATWADAIAVVRHVATSMHVDVTVEAAAVAPWHPGRCAAIVVDGETVGHAGELHPRVLKAYGLPPRVVAAEIDLDAVIAASPAVGPRPEFSSYPVAKEDLALVVDASVPAGPLERTLASASPLIESARLFDVYVGSQVPEGHKSLAFALRLRAPDRTLTDDDIRGAREAAVSAANQATGATLRT</sequence>
<dbReference type="GO" id="GO:0000287">
    <property type="term" value="F:magnesium ion binding"/>
    <property type="evidence" value="ECO:0007669"/>
    <property type="project" value="UniProtKB-UniRule"/>
</dbReference>
<dbReference type="Pfam" id="PF01588">
    <property type="entry name" value="tRNA_bind"/>
    <property type="match status" value="1"/>
</dbReference>
<keyword evidence="11 16" id="KW-0694">RNA-binding</keyword>
<dbReference type="SUPFAM" id="SSF46955">
    <property type="entry name" value="Putative DNA-binding domain"/>
    <property type="match status" value="1"/>
</dbReference>
<evidence type="ECO:0000256" key="9">
    <source>
        <dbReference type="ARBA" id="ARBA00022840"/>
    </source>
</evidence>
<comment type="similarity">
    <text evidence="2 15">Belongs to the phenylalanyl-tRNA synthetase beta subunit family. Type 1 subfamily.</text>
</comment>
<feature type="domain" description="B5" evidence="19">
    <location>
        <begin position="420"/>
        <end position="495"/>
    </location>
</feature>
<comment type="cofactor">
    <cofactor evidence="15">
        <name>Mg(2+)</name>
        <dbReference type="ChEBI" id="CHEBI:18420"/>
    </cofactor>
    <text evidence="15">Binds 2 magnesium ions per tetramer.</text>
</comment>
<feature type="binding site" evidence="15">
    <location>
        <position position="473"/>
    </location>
    <ligand>
        <name>Mg(2+)</name>
        <dbReference type="ChEBI" id="CHEBI:18420"/>
        <note>shared with alpha subunit</note>
    </ligand>
</feature>
<evidence type="ECO:0000313" key="21">
    <source>
        <dbReference type="Proteomes" id="UP000265581"/>
    </source>
</evidence>
<dbReference type="Gene3D" id="3.30.930.10">
    <property type="entry name" value="Bira Bifunctional Protein, Domain 2"/>
    <property type="match status" value="1"/>
</dbReference>
<evidence type="ECO:0000259" key="19">
    <source>
        <dbReference type="PROSITE" id="PS51483"/>
    </source>
</evidence>
<evidence type="ECO:0000256" key="10">
    <source>
        <dbReference type="ARBA" id="ARBA00022842"/>
    </source>
</evidence>
<evidence type="ECO:0000259" key="18">
    <source>
        <dbReference type="PROSITE" id="PS51447"/>
    </source>
</evidence>
<evidence type="ECO:0000256" key="16">
    <source>
        <dbReference type="PROSITE-ProRule" id="PRU00209"/>
    </source>
</evidence>
<dbReference type="RefSeq" id="WP_119704646.1">
    <property type="nucleotide sequence ID" value="NZ_JBHSOI010000002.1"/>
</dbReference>
<dbReference type="Gene3D" id="3.30.56.10">
    <property type="match status" value="2"/>
</dbReference>
<dbReference type="InterPro" id="IPR045864">
    <property type="entry name" value="aa-tRNA-synth_II/BPL/LPL"/>
</dbReference>
<dbReference type="InterPro" id="IPR005147">
    <property type="entry name" value="tRNA_synthase_B5-dom"/>
</dbReference>
<evidence type="ECO:0000256" key="2">
    <source>
        <dbReference type="ARBA" id="ARBA00008653"/>
    </source>
</evidence>
<evidence type="ECO:0000256" key="13">
    <source>
        <dbReference type="ARBA" id="ARBA00023146"/>
    </source>
</evidence>
<keyword evidence="13 15" id="KW-0030">Aminoacyl-tRNA synthetase</keyword>
<dbReference type="InterPro" id="IPR009061">
    <property type="entry name" value="DNA-bd_dom_put_sf"/>
</dbReference>
<evidence type="ECO:0000256" key="15">
    <source>
        <dbReference type="HAMAP-Rule" id="MF_00283"/>
    </source>
</evidence>
<dbReference type="Pfam" id="PF03147">
    <property type="entry name" value="FDX-ACB"/>
    <property type="match status" value="1"/>
</dbReference>
<dbReference type="PROSITE" id="PS50886">
    <property type="entry name" value="TRBD"/>
    <property type="match status" value="1"/>
</dbReference>
<keyword evidence="6 15" id="KW-0436">Ligase</keyword>
<feature type="binding site" evidence="15">
    <location>
        <position position="482"/>
    </location>
    <ligand>
        <name>Mg(2+)</name>
        <dbReference type="ChEBI" id="CHEBI:18420"/>
        <note>shared with alpha subunit</note>
    </ligand>
</feature>
<protein>
    <recommendedName>
        <fullName evidence="15">Phenylalanine--tRNA ligase beta subunit</fullName>
        <ecNumber evidence="15">6.1.1.20</ecNumber>
    </recommendedName>
    <alternativeName>
        <fullName evidence="15">Phenylalanyl-tRNA synthetase beta subunit</fullName>
        <shortName evidence="15">PheRS</shortName>
    </alternativeName>
</protein>
<feature type="domain" description="FDX-ACB" evidence="18">
    <location>
        <begin position="745"/>
        <end position="837"/>
    </location>
</feature>
<dbReference type="InterPro" id="IPR005146">
    <property type="entry name" value="B3/B4_tRNA-bd"/>
</dbReference>
<dbReference type="Pfam" id="PF03483">
    <property type="entry name" value="B3_4"/>
    <property type="match status" value="1"/>
</dbReference>
<comment type="subcellular location">
    <subcellularLocation>
        <location evidence="1 15">Cytoplasm</location>
    </subcellularLocation>
</comment>
<dbReference type="Proteomes" id="UP000265581">
    <property type="component" value="Unassembled WGS sequence"/>
</dbReference>
<dbReference type="Gene3D" id="3.30.70.380">
    <property type="entry name" value="Ferrodoxin-fold anticodon-binding domain"/>
    <property type="match status" value="1"/>
</dbReference>
<keyword evidence="7 15" id="KW-0479">Metal-binding</keyword>
<evidence type="ECO:0000256" key="6">
    <source>
        <dbReference type="ARBA" id="ARBA00022598"/>
    </source>
</evidence>
<evidence type="ECO:0000256" key="8">
    <source>
        <dbReference type="ARBA" id="ARBA00022741"/>
    </source>
</evidence>
<dbReference type="EMBL" id="QUBR01000002">
    <property type="protein sequence ID" value="REK70048.1"/>
    <property type="molecule type" value="Genomic_DNA"/>
</dbReference>
<proteinExistence type="inferred from homology"/>
<keyword evidence="12 15" id="KW-0648">Protein biosynthesis</keyword>
<comment type="caution">
    <text evidence="20">The sequence shown here is derived from an EMBL/GenBank/DDBJ whole genome shotgun (WGS) entry which is preliminary data.</text>
</comment>
<gene>
    <name evidence="15" type="primary">pheT</name>
    <name evidence="20" type="ORF">DX116_12770</name>
</gene>
<dbReference type="Gene3D" id="2.40.50.140">
    <property type="entry name" value="Nucleic acid-binding proteins"/>
    <property type="match status" value="1"/>
</dbReference>
<keyword evidence="5 16" id="KW-0820">tRNA-binding</keyword>
<dbReference type="OrthoDB" id="9805455at2"/>
<evidence type="ECO:0000313" key="20">
    <source>
        <dbReference type="EMBL" id="REK70048.1"/>
    </source>
</evidence>
<evidence type="ECO:0000256" key="14">
    <source>
        <dbReference type="ARBA" id="ARBA00049255"/>
    </source>
</evidence>
<dbReference type="EC" id="6.1.1.20" evidence="15"/>
<dbReference type="CDD" id="cd00769">
    <property type="entry name" value="PheRS_beta_core"/>
    <property type="match status" value="1"/>
</dbReference>
<dbReference type="GO" id="GO:0005524">
    <property type="term" value="F:ATP binding"/>
    <property type="evidence" value="ECO:0007669"/>
    <property type="project" value="UniProtKB-UniRule"/>
</dbReference>
<dbReference type="InterPro" id="IPR004532">
    <property type="entry name" value="Phe-tRNA-ligase_IIc_bsu_bact"/>
</dbReference>
<reference evidence="20 21" key="1">
    <citation type="submission" date="2018-08" db="EMBL/GenBank/DDBJ databases">
        <title>Aeromicrobium sp. M2KJ-4, whole genome shotgun sequence.</title>
        <authorList>
            <person name="Tuo L."/>
        </authorList>
    </citation>
    <scope>NUCLEOTIDE SEQUENCE [LARGE SCALE GENOMIC DNA]</scope>
    <source>
        <strain evidence="20 21">M2KJ-4</strain>
    </source>
</reference>
<keyword evidence="8 15" id="KW-0547">Nucleotide-binding</keyword>
<dbReference type="InterPro" id="IPR005121">
    <property type="entry name" value="Fdx_antiC-bd"/>
</dbReference>
<accession>A0A371P397</accession>
<keyword evidence="9 15" id="KW-0067">ATP-binding</keyword>
<dbReference type="PANTHER" id="PTHR10947:SF0">
    <property type="entry name" value="PHENYLALANINE--TRNA LIGASE BETA SUBUNIT"/>
    <property type="match status" value="1"/>
</dbReference>